<keyword evidence="1" id="KW-0411">Iron-sulfur</keyword>
<keyword evidence="3" id="KW-0560">Oxidoreductase</keyword>
<dbReference type="STRING" id="1201294.BN140_0420"/>
<evidence type="ECO:0000313" key="6">
    <source>
        <dbReference type="Proteomes" id="UP000009007"/>
    </source>
</evidence>
<keyword evidence="1" id="KW-0004">4Fe-4S</keyword>
<dbReference type="InterPro" id="IPR016101">
    <property type="entry name" value="CO_DH_a-bundle"/>
</dbReference>
<gene>
    <name evidence="5" type="ordered locus">BN140_0420</name>
</gene>
<dbReference type="GO" id="GO:0051539">
    <property type="term" value="F:4 iron, 4 sulfur cluster binding"/>
    <property type="evidence" value="ECO:0007669"/>
    <property type="project" value="UniProtKB-KW"/>
</dbReference>
<protein>
    <submittedName>
        <fullName evidence="5">Uncharacterized protein</fullName>
    </submittedName>
</protein>
<dbReference type="GO" id="GO:0043885">
    <property type="term" value="F:anaerobic carbon-monoxide dehydrogenase activity"/>
    <property type="evidence" value="ECO:0007669"/>
    <property type="project" value="InterPro"/>
</dbReference>
<dbReference type="AlphaFoldDB" id="I7J7E5"/>
<evidence type="ECO:0000256" key="2">
    <source>
        <dbReference type="ARBA" id="ARBA00022596"/>
    </source>
</evidence>
<dbReference type="GO" id="GO:0016151">
    <property type="term" value="F:nickel cation binding"/>
    <property type="evidence" value="ECO:0007669"/>
    <property type="project" value="InterPro"/>
</dbReference>
<accession>I7J7E5</accession>
<dbReference type="GO" id="GO:0006091">
    <property type="term" value="P:generation of precursor metabolites and energy"/>
    <property type="evidence" value="ECO:0007669"/>
    <property type="project" value="InterPro"/>
</dbReference>
<evidence type="ECO:0000256" key="4">
    <source>
        <dbReference type="SAM" id="MobiDB-lite"/>
    </source>
</evidence>
<dbReference type="Proteomes" id="UP000009007">
    <property type="component" value="Chromosome I"/>
</dbReference>
<evidence type="ECO:0000256" key="3">
    <source>
        <dbReference type="ARBA" id="ARBA00023002"/>
    </source>
</evidence>
<proteinExistence type="predicted"/>
<evidence type="ECO:0000313" key="5">
    <source>
        <dbReference type="EMBL" id="CCJ35343.1"/>
    </source>
</evidence>
<keyword evidence="6" id="KW-1185">Reference proteome</keyword>
<dbReference type="BioCyc" id="MBOU1201294:BN140_RS02080-MONOMER"/>
<sequence>MIHPADKPSTTRITVNCATTCNTGPRRRPDEPPCRRPARHKKPFSEETGQIWTEAGFLPPARYRQAVALLHHLAMEEEPAASLLSYALTAAGETPVCDPKTRGSYRILDPGRLRRIAKEYGIDPADRDDDEIAHGVTFAIIGEYEEEMPEEHA</sequence>
<organism evidence="5 6">
    <name type="scientific">Methanoculleus bourgensis (strain ATCC 43281 / DSM 3045 / OCM 15 / MS2)</name>
    <name type="common">Methanogenium bourgense</name>
    <dbReference type="NCBI Taxonomy" id="1201294"/>
    <lineage>
        <taxon>Archaea</taxon>
        <taxon>Methanobacteriati</taxon>
        <taxon>Methanobacteriota</taxon>
        <taxon>Stenosarchaea group</taxon>
        <taxon>Methanomicrobia</taxon>
        <taxon>Methanomicrobiales</taxon>
        <taxon>Methanomicrobiaceae</taxon>
        <taxon>Methanoculleus</taxon>
    </lineage>
</organism>
<dbReference type="Gene3D" id="1.20.1270.30">
    <property type="match status" value="1"/>
</dbReference>
<dbReference type="EMBL" id="HE964772">
    <property type="protein sequence ID" value="CCJ35343.1"/>
    <property type="molecule type" value="Genomic_DNA"/>
</dbReference>
<dbReference type="KEGG" id="mbg:BN140_0420"/>
<keyword evidence="1" id="KW-0408">Iron</keyword>
<dbReference type="PATRIC" id="fig|1201294.9.peg.450"/>
<evidence type="ECO:0000256" key="1">
    <source>
        <dbReference type="ARBA" id="ARBA00022485"/>
    </source>
</evidence>
<reference evidence="6" key="1">
    <citation type="journal article" date="2012" name="J. Bacteriol.">
        <title>Complete genome sequence of the hydrogenotrophic, methanogenic archaeon Methanoculleus bourgensis strain MS2T, isolated from a sewage sludge digester.</title>
        <authorList>
            <person name="Maus I."/>
            <person name="Wibberg D."/>
            <person name="Stantscheff R."/>
            <person name="Eikmeyer F.G."/>
            <person name="Seffner A."/>
            <person name="Boelter J."/>
            <person name="Szczepanowski R."/>
            <person name="Blom J."/>
            <person name="Jaenicke S."/>
            <person name="Konig H."/>
            <person name="Puhler A."/>
            <person name="Schluter A."/>
        </authorList>
    </citation>
    <scope>NUCLEOTIDE SEQUENCE [LARGE SCALE GENOMIC DNA]</scope>
    <source>
        <strain evidence="6">ATCC 43281 / DSM 3045 / OCM 15 / MS2</strain>
    </source>
</reference>
<feature type="region of interest" description="Disordered" evidence="4">
    <location>
        <begin position="20"/>
        <end position="47"/>
    </location>
</feature>
<keyword evidence="2" id="KW-0533">Nickel</keyword>
<dbReference type="HOGENOM" id="CLU_123706_0_0_2"/>
<keyword evidence="1" id="KW-0479">Metal-binding</keyword>
<name>I7J7E5_METBM</name>